<feature type="signal peptide" evidence="2">
    <location>
        <begin position="1"/>
        <end position="20"/>
    </location>
</feature>
<dbReference type="PROSITE" id="PS51257">
    <property type="entry name" value="PROKAR_LIPOPROTEIN"/>
    <property type="match status" value="1"/>
</dbReference>
<accession>A0A3C1KKI5</accession>
<protein>
    <submittedName>
        <fullName evidence="3">Uncharacterized protein</fullName>
    </submittedName>
</protein>
<dbReference type="Proteomes" id="UP000259273">
    <property type="component" value="Unassembled WGS sequence"/>
</dbReference>
<dbReference type="AlphaFoldDB" id="A0A3C1KKI5"/>
<organism evidence="3 4">
    <name type="scientific">Haliea salexigens</name>
    <dbReference type="NCBI Taxonomy" id="287487"/>
    <lineage>
        <taxon>Bacteria</taxon>
        <taxon>Pseudomonadati</taxon>
        <taxon>Pseudomonadota</taxon>
        <taxon>Gammaproteobacteria</taxon>
        <taxon>Cellvibrionales</taxon>
        <taxon>Halieaceae</taxon>
        <taxon>Haliea</taxon>
    </lineage>
</organism>
<name>A0A3C1KKI5_9GAMM</name>
<feature type="region of interest" description="Disordered" evidence="1">
    <location>
        <begin position="650"/>
        <end position="703"/>
    </location>
</feature>
<keyword evidence="2" id="KW-0732">Signal</keyword>
<evidence type="ECO:0000256" key="2">
    <source>
        <dbReference type="SAM" id="SignalP"/>
    </source>
</evidence>
<gene>
    <name evidence="3" type="ORF">DCP75_03980</name>
</gene>
<comment type="caution">
    <text evidence="3">The sequence shown here is derived from an EMBL/GenBank/DDBJ whole genome shotgun (WGS) entry which is preliminary data.</text>
</comment>
<evidence type="ECO:0000256" key="1">
    <source>
        <dbReference type="SAM" id="MobiDB-lite"/>
    </source>
</evidence>
<evidence type="ECO:0000313" key="3">
    <source>
        <dbReference type="EMBL" id="HAN26874.1"/>
    </source>
</evidence>
<dbReference type="STRING" id="1121937.GCA_000423125_00751"/>
<feature type="compositionally biased region" description="Pro residues" evidence="1">
    <location>
        <begin position="660"/>
        <end position="671"/>
    </location>
</feature>
<feature type="chain" id="PRO_5017643483" evidence="2">
    <location>
        <begin position="21"/>
        <end position="723"/>
    </location>
</feature>
<sequence length="723" mass="78100">MILQRPVLYLSLLAGLVACSDGTDTVPATPPPEPPPPISIDTPNADRCEMLDAENCMFPWPSDVFTVADESLETGRRVNLNQESLPANRRGDRVDPAEWNRNDGFSPSQMILAQVPGVDLAQTGAPSITDLAQSLEVDSPVVVIRASTGEQHLVFAELDANTDDPAEQAFIIRPMVQFERGERYIVALRNLRDSAGEVLEAPEVFRAFRDDTLTDNADIEARRPAMDALFSTLEDAGVERSELYLAWDFTVASARNITERLLHIRDEAFADLGAAAPDYVIDTLTDFAPCDPDGCTDGQDEQIAREIGGTFFVPNFLDSDEGAPGSAFYYATPDDGLPDRLNGDNLFAANFVCRIPRSVAEDFEAPPKAQARPSLYGHGLLGSANEARGGTRQNVDIMALDHQMMFCATDWAGFASADVPFAIQVLQDFSLMQAFFDRQQQGLLNFMFLARLLKSDAGFAADPAFQAAGQPVFDNSTVYYDGNSQGGILGGALMAVIQDVTRGVLGVPGMSYSFLLRRSVDFNAFTPFFSGSGTGEDGGGYPSVKDQSFLLSMAQLLWDRAESSGYVVHIERDPLPNTPVHSVLLQVAYGDHQVSMWSAEFMARSIGAHLRIPALETGRHPDSNPYVGLEPVPAGDFTGSVLTLWDDGPVGAGALEGGTAPPPITNTPPVEPDFGNDPHSLPRREPAAQAQKSAFLRPEGEGRFVDTCAPEQACFTNGYNPGG</sequence>
<proteinExistence type="predicted"/>
<dbReference type="EMBL" id="DMND01000063">
    <property type="protein sequence ID" value="HAN26874.1"/>
    <property type="molecule type" value="Genomic_DNA"/>
</dbReference>
<reference evidence="3 4" key="1">
    <citation type="journal article" date="2018" name="Nat. Biotechnol.">
        <title>A standardized bacterial taxonomy based on genome phylogeny substantially revises the tree of life.</title>
        <authorList>
            <person name="Parks D.H."/>
            <person name="Chuvochina M."/>
            <person name="Waite D.W."/>
            <person name="Rinke C."/>
            <person name="Skarshewski A."/>
            <person name="Chaumeil P.A."/>
            <person name="Hugenholtz P."/>
        </authorList>
    </citation>
    <scope>NUCLEOTIDE SEQUENCE [LARGE SCALE GENOMIC DNA]</scope>
    <source>
        <strain evidence="3">UBA9158</strain>
    </source>
</reference>
<evidence type="ECO:0000313" key="4">
    <source>
        <dbReference type="Proteomes" id="UP000259273"/>
    </source>
</evidence>